<protein>
    <recommendedName>
        <fullName evidence="1">PrkA AAA domain-containing protein</fullName>
    </recommendedName>
</protein>
<proteinExistence type="predicted"/>
<dbReference type="SUPFAM" id="SSF52540">
    <property type="entry name" value="P-loop containing nucleoside triphosphate hydrolases"/>
    <property type="match status" value="1"/>
</dbReference>
<dbReference type="InterPro" id="IPR010650">
    <property type="entry name" value="PrkA_C"/>
</dbReference>
<evidence type="ECO:0000313" key="3">
    <source>
        <dbReference type="Proteomes" id="UP000178099"/>
    </source>
</evidence>
<dbReference type="Gene3D" id="3.40.50.300">
    <property type="entry name" value="P-loop containing nucleotide triphosphate hydrolases"/>
    <property type="match status" value="1"/>
</dbReference>
<dbReference type="Proteomes" id="UP000178099">
    <property type="component" value="Unassembled WGS sequence"/>
</dbReference>
<name>A0A1G2DEJ9_9BACT</name>
<dbReference type="Pfam" id="PF08298">
    <property type="entry name" value="AAA_PrkA"/>
    <property type="match status" value="1"/>
</dbReference>
<sequence>MSETGKGKVNVQDLMERDLARKRKKAGEQREMTFQNFLEVVMADPLIAQNSPARILEMVEAAGTEDIKEHERWLGVDKRYSLFSSKLFGVEKAIAEIMNYLRAGANRLSTGKQILLLVGPTASGKSTFAGILKRALENYALRPVYAIKGCPMHEDPLHLLPRNMREDFTKETGITIEGDLCPHCRLHLEEESKKDGKGGIVNCWEMPVELFRFSIQGTRGIGSFEPSDEKSSDVSELVGRENIAISSTKGADHPLAWSLSGELEKANRGICEARELIKAEEKLLWIFISVAEEKELKVQGSGFPHISVDTVVIGHTNLTEYRKFAARQENEALHDRIYVVPFPYPLRIKEEVAIYKKLITTESNFVNLKKCHIAPGALEIAAIFAVLTRLVKSKMDVDTLTKLKLYNGDKALTEIRDKEKRPIDLRELLEEGQRDDDIAKREGMFGVSSRDVLAALNMALVEEVRSGKSCLTPLKTIRALRDVFHHRMGYTPEEVQRFMELLSSSEGGSVMTEYKDLVKKTVSRAFLKAYSDLARELFRQYIAEIAFHRSITRKYTSGQTFELRRDEVTGKPKPPDIKLMRAIEAQMNISDAEADTFRGEVLEFKAGSPGFSFDSYDTLARACENKLLHDARATLLLVLDPNKPKEKESEKRIGDLFTAMEEKGHCSVCAKEFVEKAHEFLSE</sequence>
<evidence type="ECO:0000259" key="1">
    <source>
        <dbReference type="SMART" id="SM00763"/>
    </source>
</evidence>
<dbReference type="InterPro" id="IPR027417">
    <property type="entry name" value="P-loop_NTPase"/>
</dbReference>
<dbReference type="Pfam" id="PF06798">
    <property type="entry name" value="PrkA"/>
    <property type="match status" value="1"/>
</dbReference>
<dbReference type="PANTHER" id="PTHR30267">
    <property type="entry name" value="PROTEIN KINASE PRKA"/>
    <property type="match status" value="1"/>
</dbReference>
<reference evidence="2 3" key="1">
    <citation type="journal article" date="2016" name="Nat. Commun.">
        <title>Thousands of microbial genomes shed light on interconnected biogeochemical processes in an aquifer system.</title>
        <authorList>
            <person name="Anantharaman K."/>
            <person name="Brown C.T."/>
            <person name="Hug L.A."/>
            <person name="Sharon I."/>
            <person name="Castelle C.J."/>
            <person name="Probst A.J."/>
            <person name="Thomas B.C."/>
            <person name="Singh A."/>
            <person name="Wilkins M.J."/>
            <person name="Karaoz U."/>
            <person name="Brodie E.L."/>
            <person name="Williams K.H."/>
            <person name="Hubbard S.S."/>
            <person name="Banfield J.F."/>
        </authorList>
    </citation>
    <scope>NUCLEOTIDE SEQUENCE [LARGE SCALE GENOMIC DNA]</scope>
</reference>
<dbReference type="InterPro" id="IPR013153">
    <property type="entry name" value="Prk_AAA"/>
</dbReference>
<feature type="domain" description="PrkA AAA" evidence="1">
    <location>
        <begin position="32"/>
        <end position="397"/>
    </location>
</feature>
<comment type="caution">
    <text evidence="2">The sequence shown here is derived from an EMBL/GenBank/DDBJ whole genome shotgun (WGS) entry which is preliminary data.</text>
</comment>
<dbReference type="SMART" id="SM00763">
    <property type="entry name" value="AAA_PrkA"/>
    <property type="match status" value="1"/>
</dbReference>
<gene>
    <name evidence="2" type="ORF">A3D67_00410</name>
</gene>
<accession>A0A1G2DEJ9</accession>
<evidence type="ECO:0000313" key="2">
    <source>
        <dbReference type="EMBL" id="OGZ11208.1"/>
    </source>
</evidence>
<dbReference type="AlphaFoldDB" id="A0A1G2DEJ9"/>
<dbReference type="EMBL" id="MHLN01000023">
    <property type="protein sequence ID" value="OGZ11208.1"/>
    <property type="molecule type" value="Genomic_DNA"/>
</dbReference>
<dbReference type="PANTHER" id="PTHR30267:SF2">
    <property type="entry name" value="PROTEIN PRKA"/>
    <property type="match status" value="1"/>
</dbReference>
<organism evidence="2 3">
    <name type="scientific">Candidatus Lloydbacteria bacterium RIFCSPHIGHO2_02_FULL_51_22</name>
    <dbReference type="NCBI Taxonomy" id="1798663"/>
    <lineage>
        <taxon>Bacteria</taxon>
        <taxon>Candidatus Lloydiibacteriota</taxon>
    </lineage>
</organism>
<dbReference type="GO" id="GO:0004672">
    <property type="term" value="F:protein kinase activity"/>
    <property type="evidence" value="ECO:0007669"/>
    <property type="project" value="TreeGrafter"/>
</dbReference>